<dbReference type="SUPFAM" id="SSF49764">
    <property type="entry name" value="HSP20-like chaperones"/>
    <property type="match status" value="1"/>
</dbReference>
<proteinExistence type="inferred from homology"/>
<keyword evidence="5" id="KW-1185">Reference proteome</keyword>
<dbReference type="PROSITE" id="PS01031">
    <property type="entry name" value="SHSP"/>
    <property type="match status" value="1"/>
</dbReference>
<evidence type="ECO:0000313" key="4">
    <source>
        <dbReference type="EMBL" id="KAA5612852.1"/>
    </source>
</evidence>
<evidence type="ECO:0000313" key="5">
    <source>
        <dbReference type="Proteomes" id="UP000325255"/>
    </source>
</evidence>
<dbReference type="InterPro" id="IPR002068">
    <property type="entry name" value="A-crystallin/Hsp20_dom"/>
</dbReference>
<comment type="caution">
    <text evidence="4">The sequence shown here is derived from an EMBL/GenBank/DDBJ whole genome shotgun (WGS) entry which is preliminary data.</text>
</comment>
<dbReference type="Gene3D" id="2.60.40.790">
    <property type="match status" value="1"/>
</dbReference>
<gene>
    <name evidence="4" type="ORF">F1189_07350</name>
</gene>
<evidence type="ECO:0000256" key="1">
    <source>
        <dbReference type="PROSITE-ProRule" id="PRU00285"/>
    </source>
</evidence>
<dbReference type="InterPro" id="IPR008978">
    <property type="entry name" value="HSP20-like_chaperone"/>
</dbReference>
<dbReference type="Proteomes" id="UP000325255">
    <property type="component" value="Unassembled WGS sequence"/>
</dbReference>
<dbReference type="InterPro" id="IPR031107">
    <property type="entry name" value="Small_HSP"/>
</dbReference>
<evidence type="ECO:0000256" key="2">
    <source>
        <dbReference type="RuleBase" id="RU003616"/>
    </source>
</evidence>
<dbReference type="CDD" id="cd06464">
    <property type="entry name" value="ACD_sHsps-like"/>
    <property type="match status" value="1"/>
</dbReference>
<accession>A0A5M6IX34</accession>
<dbReference type="AlphaFoldDB" id="A0A5M6IX34"/>
<organism evidence="4 5">
    <name type="scientific">Rhodovastum atsumiense</name>
    <dbReference type="NCBI Taxonomy" id="504468"/>
    <lineage>
        <taxon>Bacteria</taxon>
        <taxon>Pseudomonadati</taxon>
        <taxon>Pseudomonadota</taxon>
        <taxon>Alphaproteobacteria</taxon>
        <taxon>Acetobacterales</taxon>
        <taxon>Acetobacteraceae</taxon>
        <taxon>Rhodovastum</taxon>
    </lineage>
</organism>
<dbReference type="Pfam" id="PF00011">
    <property type="entry name" value="HSP20"/>
    <property type="match status" value="1"/>
</dbReference>
<dbReference type="EMBL" id="VWPK01000009">
    <property type="protein sequence ID" value="KAA5612852.1"/>
    <property type="molecule type" value="Genomic_DNA"/>
</dbReference>
<name>A0A5M6IX34_9PROT</name>
<dbReference type="PANTHER" id="PTHR11527">
    <property type="entry name" value="HEAT-SHOCK PROTEIN 20 FAMILY MEMBER"/>
    <property type="match status" value="1"/>
</dbReference>
<comment type="similarity">
    <text evidence="1 2">Belongs to the small heat shock protein (HSP20) family.</text>
</comment>
<dbReference type="OrthoDB" id="9808910at2"/>
<feature type="domain" description="SHSP" evidence="3">
    <location>
        <begin position="81"/>
        <end position="198"/>
    </location>
</feature>
<sequence length="199" mass="22053">MKTPPAGCRLTATKFRAFAVEFNKREGKMAETTPVTGTTPPRPTPPDSWRYLREEMDRLFDRVATGFSAPLRAFDLPTAFRAGPWFGTPIPAVDITEDEGSYRIIAEIPGLGPDDVAVTVSGNLLTIRGEKQEAREQKENGYHLNERRFGSFERSFTLPEGVDRDRIGAEFAKGVLTLTLPKSADGRAEQRKIEVKAAP</sequence>
<evidence type="ECO:0000259" key="3">
    <source>
        <dbReference type="PROSITE" id="PS01031"/>
    </source>
</evidence>
<protein>
    <submittedName>
        <fullName evidence="4">Hsp20/alpha crystallin family protein</fullName>
    </submittedName>
</protein>
<reference evidence="4 5" key="1">
    <citation type="submission" date="2019-09" db="EMBL/GenBank/DDBJ databases">
        <title>Genome sequence of Rhodovastum atsumiense, a diverse member of the Acetobacteraceae family of non-sulfur purple photosynthetic bacteria.</title>
        <authorList>
            <person name="Meyer T."/>
            <person name="Kyndt J."/>
        </authorList>
    </citation>
    <scope>NUCLEOTIDE SEQUENCE [LARGE SCALE GENOMIC DNA]</scope>
    <source>
        <strain evidence="4 5">DSM 21279</strain>
    </source>
</reference>